<protein>
    <submittedName>
        <fullName evidence="1">Uncharacterized protein</fullName>
    </submittedName>
</protein>
<reference evidence="2" key="1">
    <citation type="journal article" date="2014" name="Science">
        <title>Ancient hybridizations among the ancestral genomes of bread wheat.</title>
        <authorList>
            <consortium name="International Wheat Genome Sequencing Consortium,"/>
            <person name="Marcussen T."/>
            <person name="Sandve S.R."/>
            <person name="Heier L."/>
            <person name="Spannagl M."/>
            <person name="Pfeifer M."/>
            <person name="Jakobsen K.S."/>
            <person name="Wulff B.B."/>
            <person name="Steuernagel B."/>
            <person name="Mayer K.F."/>
            <person name="Olsen O.A."/>
        </authorList>
    </citation>
    <scope>NUCLEOTIDE SEQUENCE [LARGE SCALE GENOMIC DNA]</scope>
    <source>
        <strain evidence="2">cv. AL8/78</strain>
    </source>
</reference>
<reference evidence="1" key="5">
    <citation type="journal article" date="2021" name="G3 (Bethesda)">
        <title>Aegilops tauschii genome assembly Aet v5.0 features greater sequence contiguity and improved annotation.</title>
        <authorList>
            <person name="Wang L."/>
            <person name="Zhu T."/>
            <person name="Rodriguez J.C."/>
            <person name="Deal K.R."/>
            <person name="Dubcovsky J."/>
            <person name="McGuire P.E."/>
            <person name="Lux T."/>
            <person name="Spannagl M."/>
            <person name="Mayer K.F.X."/>
            <person name="Baldrich P."/>
            <person name="Meyers B.C."/>
            <person name="Huo N."/>
            <person name="Gu Y.Q."/>
            <person name="Zhou H."/>
            <person name="Devos K.M."/>
            <person name="Bennetzen J.L."/>
            <person name="Unver T."/>
            <person name="Budak H."/>
            <person name="Gulick P.J."/>
            <person name="Galiba G."/>
            <person name="Kalapos B."/>
            <person name="Nelson D.R."/>
            <person name="Li P."/>
            <person name="You F.M."/>
            <person name="Luo M.C."/>
            <person name="Dvorak J."/>
        </authorList>
    </citation>
    <scope>NUCLEOTIDE SEQUENCE [LARGE SCALE GENOMIC DNA]</scope>
    <source>
        <strain evidence="1">cv. AL8/78</strain>
    </source>
</reference>
<proteinExistence type="predicted"/>
<dbReference type="EnsemblPlants" id="AET7Gv20982900.2">
    <property type="protein sequence ID" value="AET7Gv20982900.2"/>
    <property type="gene ID" value="AET7Gv20982900"/>
</dbReference>
<evidence type="ECO:0000313" key="1">
    <source>
        <dbReference type="EnsemblPlants" id="AET7Gv20982900.2"/>
    </source>
</evidence>
<evidence type="ECO:0000313" key="2">
    <source>
        <dbReference type="Proteomes" id="UP000015105"/>
    </source>
</evidence>
<dbReference type="Gramene" id="AET7Gv20982900.2">
    <property type="protein sequence ID" value="AET7Gv20982900.2"/>
    <property type="gene ID" value="AET7Gv20982900"/>
</dbReference>
<sequence length="45" mass="5484">MLSSCEHILGKQQQNSRFSRIAYFLELLDEIHRRERETDHDQPQQ</sequence>
<dbReference type="AlphaFoldDB" id="A0A453SL25"/>
<organism evidence="1 2">
    <name type="scientific">Aegilops tauschii subsp. strangulata</name>
    <name type="common">Goatgrass</name>
    <dbReference type="NCBI Taxonomy" id="200361"/>
    <lineage>
        <taxon>Eukaryota</taxon>
        <taxon>Viridiplantae</taxon>
        <taxon>Streptophyta</taxon>
        <taxon>Embryophyta</taxon>
        <taxon>Tracheophyta</taxon>
        <taxon>Spermatophyta</taxon>
        <taxon>Magnoliopsida</taxon>
        <taxon>Liliopsida</taxon>
        <taxon>Poales</taxon>
        <taxon>Poaceae</taxon>
        <taxon>BOP clade</taxon>
        <taxon>Pooideae</taxon>
        <taxon>Triticodae</taxon>
        <taxon>Triticeae</taxon>
        <taxon>Triticinae</taxon>
        <taxon>Aegilops</taxon>
    </lineage>
</organism>
<reference evidence="1" key="3">
    <citation type="journal article" date="2017" name="Nature">
        <title>Genome sequence of the progenitor of the wheat D genome Aegilops tauschii.</title>
        <authorList>
            <person name="Luo M.C."/>
            <person name="Gu Y.Q."/>
            <person name="Puiu D."/>
            <person name="Wang H."/>
            <person name="Twardziok S.O."/>
            <person name="Deal K.R."/>
            <person name="Huo N."/>
            <person name="Zhu T."/>
            <person name="Wang L."/>
            <person name="Wang Y."/>
            <person name="McGuire P.E."/>
            <person name="Liu S."/>
            <person name="Long H."/>
            <person name="Ramasamy R.K."/>
            <person name="Rodriguez J.C."/>
            <person name="Van S.L."/>
            <person name="Yuan L."/>
            <person name="Wang Z."/>
            <person name="Xia Z."/>
            <person name="Xiao L."/>
            <person name="Anderson O.D."/>
            <person name="Ouyang S."/>
            <person name="Liang Y."/>
            <person name="Zimin A.V."/>
            <person name="Pertea G."/>
            <person name="Qi P."/>
            <person name="Bennetzen J.L."/>
            <person name="Dai X."/>
            <person name="Dawson M.W."/>
            <person name="Muller H.G."/>
            <person name="Kugler K."/>
            <person name="Rivarola-Duarte L."/>
            <person name="Spannagl M."/>
            <person name="Mayer K.F.X."/>
            <person name="Lu F.H."/>
            <person name="Bevan M.W."/>
            <person name="Leroy P."/>
            <person name="Li P."/>
            <person name="You F.M."/>
            <person name="Sun Q."/>
            <person name="Liu Z."/>
            <person name="Lyons E."/>
            <person name="Wicker T."/>
            <person name="Salzberg S.L."/>
            <person name="Devos K.M."/>
            <person name="Dvorak J."/>
        </authorList>
    </citation>
    <scope>NUCLEOTIDE SEQUENCE [LARGE SCALE GENOMIC DNA]</scope>
    <source>
        <strain evidence="1">cv. AL8/78</strain>
    </source>
</reference>
<keyword evidence="2" id="KW-1185">Reference proteome</keyword>
<reference evidence="2" key="2">
    <citation type="journal article" date="2017" name="Nat. Plants">
        <title>The Aegilops tauschii genome reveals multiple impacts of transposons.</title>
        <authorList>
            <person name="Zhao G."/>
            <person name="Zou C."/>
            <person name="Li K."/>
            <person name="Wang K."/>
            <person name="Li T."/>
            <person name="Gao L."/>
            <person name="Zhang X."/>
            <person name="Wang H."/>
            <person name="Yang Z."/>
            <person name="Liu X."/>
            <person name="Jiang W."/>
            <person name="Mao L."/>
            <person name="Kong X."/>
            <person name="Jiao Y."/>
            <person name="Jia J."/>
        </authorList>
    </citation>
    <scope>NUCLEOTIDE SEQUENCE [LARGE SCALE GENOMIC DNA]</scope>
    <source>
        <strain evidence="2">cv. AL8/78</strain>
    </source>
</reference>
<reference evidence="1" key="4">
    <citation type="submission" date="2019-03" db="UniProtKB">
        <authorList>
            <consortium name="EnsemblPlants"/>
        </authorList>
    </citation>
    <scope>IDENTIFICATION</scope>
</reference>
<name>A0A453SL25_AEGTS</name>
<accession>A0A453SL25</accession>
<dbReference type="Proteomes" id="UP000015105">
    <property type="component" value="Chromosome 7D"/>
</dbReference>